<dbReference type="GO" id="GO:0043564">
    <property type="term" value="C:Ku70:Ku80 complex"/>
    <property type="evidence" value="ECO:0007669"/>
    <property type="project" value="InterPro"/>
</dbReference>
<dbReference type="SUPFAM" id="SSF68906">
    <property type="entry name" value="SAP domain"/>
    <property type="match status" value="1"/>
</dbReference>
<comment type="subcellular location">
    <subcellularLocation>
        <location evidence="2">Chromosome</location>
        <location evidence="2">Telomere</location>
    </subcellularLocation>
    <subcellularLocation>
        <location evidence="1">Nucleus</location>
    </subcellularLocation>
</comment>
<dbReference type="Pfam" id="PF03731">
    <property type="entry name" value="Ku_N"/>
    <property type="match status" value="1"/>
</dbReference>
<dbReference type="Gene3D" id="2.40.290.10">
    <property type="match status" value="1"/>
</dbReference>
<keyword evidence="9" id="KW-0378">Hydrolase</keyword>
<evidence type="ECO:0000256" key="1">
    <source>
        <dbReference type="ARBA" id="ARBA00004123"/>
    </source>
</evidence>
<evidence type="ECO:0000256" key="5">
    <source>
        <dbReference type="ARBA" id="ARBA00021796"/>
    </source>
</evidence>
<evidence type="ECO:0000256" key="19">
    <source>
        <dbReference type="SAM" id="MobiDB-lite"/>
    </source>
</evidence>
<keyword evidence="6" id="KW-0158">Chromosome</keyword>
<reference evidence="21" key="1">
    <citation type="submission" date="2023-02" db="EMBL/GenBank/DDBJ databases">
        <title>Identification and recombinant expression of a fungal hydrolase from Papiliotrema laurentii that hydrolyzes apple cutin and clears colloidal polyester polyurethane.</title>
        <authorList>
            <consortium name="DOE Joint Genome Institute"/>
            <person name="Roman V.A."/>
            <person name="Bojanowski C."/>
            <person name="Crable B.R."/>
            <person name="Wagner D.N."/>
            <person name="Hung C.S."/>
            <person name="Nadeau L.J."/>
            <person name="Schratz L."/>
            <person name="Haridas S."/>
            <person name="Pangilinan J."/>
            <person name="Lipzen A."/>
            <person name="Na H."/>
            <person name="Yan M."/>
            <person name="Ng V."/>
            <person name="Grigoriev I.V."/>
            <person name="Spatafora J.W."/>
            <person name="Barlow D."/>
            <person name="Biffinger J."/>
            <person name="Kelley-Loughnane N."/>
            <person name="Varaljay V.A."/>
            <person name="Crookes-Goodson W.J."/>
        </authorList>
    </citation>
    <scope>NUCLEOTIDE SEQUENCE</scope>
    <source>
        <strain evidence="21">5307AH</strain>
    </source>
</reference>
<dbReference type="PANTHER" id="PTHR12604">
    <property type="entry name" value="KU AUTOANTIGEN DNA HELICASE"/>
    <property type="match status" value="1"/>
</dbReference>
<evidence type="ECO:0000256" key="15">
    <source>
        <dbReference type="ARBA" id="ARBA00023204"/>
    </source>
</evidence>
<sequence>MSHNGERSQPVPSWDILDADDDQDIVDNSEYAYASRDHVLFCIDASKSMQNPRPDSSNPAGIVRGKSALQQVLEAVVDLQRKKVITGPADSVGVMLWNVDSSKTSSSSGGNYKPGTMVYQPLRTINAEEMKKILKLVEAAQDEYSSQEQDEGVDTVQPKILSETFPSAREGEELNVADVLVTCNFLFRDAGSKLPGNKRVFMITDNDDPPGSSSNREPARTVYSDLLTYGITLNTFFIDRADHRFNPTLYWNDILGRDEEEDAPQDSEPEPEGLDKLADLLTDLAIRNAPKRTQFSIPLRLGGKEGGIEIGVAGYALVSPQGKGQPKYVRMRGETVEEVVTKTEYTSAETGAVLHDDEIGHAFQFGHEGTIQNVLETNWWESRALQEEQRQVAEELLEREKERIRHLDEGEEVESKEPKVALEVTDRVTARTRLQFTAEEVAEFKSLGITPQIRILGFQSPDNLSIEDNIKHSYFIYPDEDSYTGSTRTFAALLKSCATKNRHALALCRFKQNITPEFAVLIPQEETFTEGGGQDMPPGFHVIVLPFCDDIRAPPKQMTDNVTASERQAKLMSNIVKRLRNKAGRYRSEVYPNPALQYHYAQLQALAFEEDFDLAERIDEIDKTYPKYHGMHRAAGEFMAEWNKAIDEDERAVGGAVKATKRAPAHELEEEDLSDVKGHWENWSMAKLKVQELRDYAKYHQIPLDNRSKKADLIDCISDWLENGGLGKKAKTE</sequence>
<evidence type="ECO:0000259" key="20">
    <source>
        <dbReference type="SMART" id="SM00559"/>
    </source>
</evidence>
<evidence type="ECO:0000256" key="8">
    <source>
        <dbReference type="ARBA" id="ARBA00022763"/>
    </source>
</evidence>
<keyword evidence="14" id="KW-0233">DNA recombination</keyword>
<evidence type="ECO:0000256" key="11">
    <source>
        <dbReference type="ARBA" id="ARBA00022840"/>
    </source>
</evidence>
<dbReference type="GO" id="GO:0006310">
    <property type="term" value="P:DNA recombination"/>
    <property type="evidence" value="ECO:0007669"/>
    <property type="project" value="UniProtKB-KW"/>
</dbReference>
<evidence type="ECO:0000256" key="18">
    <source>
        <dbReference type="SAM" id="Coils"/>
    </source>
</evidence>
<dbReference type="InterPro" id="IPR016194">
    <property type="entry name" value="SPOC-like_C_dom_sf"/>
</dbReference>
<evidence type="ECO:0000256" key="14">
    <source>
        <dbReference type="ARBA" id="ARBA00023172"/>
    </source>
</evidence>
<dbReference type="InterPro" id="IPR036465">
    <property type="entry name" value="vWFA_dom_sf"/>
</dbReference>
<feature type="coiled-coil region" evidence="18">
    <location>
        <begin position="383"/>
        <end position="410"/>
    </location>
</feature>
<evidence type="ECO:0000313" key="22">
    <source>
        <dbReference type="Proteomes" id="UP001182556"/>
    </source>
</evidence>
<dbReference type="GO" id="GO:0003690">
    <property type="term" value="F:double-stranded DNA binding"/>
    <property type="evidence" value="ECO:0007669"/>
    <property type="project" value="TreeGrafter"/>
</dbReference>
<keyword evidence="12" id="KW-0779">Telomere</keyword>
<comment type="caution">
    <text evidence="21">The sequence shown here is derived from an EMBL/GenBank/DDBJ whole genome shotgun (WGS) entry which is preliminary data.</text>
</comment>
<dbReference type="SUPFAM" id="SSF53300">
    <property type="entry name" value="vWA-like"/>
    <property type="match status" value="1"/>
</dbReference>
<dbReference type="PIRSF" id="PIRSF003033">
    <property type="entry name" value="Ku70"/>
    <property type="match status" value="1"/>
</dbReference>
<dbReference type="Gene3D" id="1.10.1600.10">
    <property type="match status" value="1"/>
</dbReference>
<evidence type="ECO:0000256" key="16">
    <source>
        <dbReference type="ARBA" id="ARBA00023242"/>
    </source>
</evidence>
<evidence type="ECO:0000313" key="21">
    <source>
        <dbReference type="EMBL" id="KAK1922154.1"/>
    </source>
</evidence>
<accession>A0AAD9FMM1</accession>
<keyword evidence="13" id="KW-0238">DNA-binding</keyword>
<keyword evidence="15" id="KW-0234">DNA repair</keyword>
<evidence type="ECO:0000256" key="9">
    <source>
        <dbReference type="ARBA" id="ARBA00022801"/>
    </source>
</evidence>
<dbReference type="GO" id="GO:0042162">
    <property type="term" value="F:telomeric DNA binding"/>
    <property type="evidence" value="ECO:0007669"/>
    <property type="project" value="InterPro"/>
</dbReference>
<evidence type="ECO:0000256" key="10">
    <source>
        <dbReference type="ARBA" id="ARBA00022806"/>
    </source>
</evidence>
<name>A0AAD9FMM1_PAPLA</name>
<dbReference type="InterPro" id="IPR005161">
    <property type="entry name" value="Ku_N"/>
</dbReference>
<dbReference type="GO" id="GO:0000781">
    <property type="term" value="C:chromosome, telomeric region"/>
    <property type="evidence" value="ECO:0007669"/>
    <property type="project" value="UniProtKB-SubCell"/>
</dbReference>
<comment type="similarity">
    <text evidence="3">Belongs to the ku70 family.</text>
</comment>
<dbReference type="InterPro" id="IPR047087">
    <property type="entry name" value="KU70_core_dom"/>
</dbReference>
<keyword evidence="18" id="KW-0175">Coiled coil</keyword>
<feature type="region of interest" description="Disordered" evidence="19">
    <location>
        <begin position="1"/>
        <end position="20"/>
    </location>
</feature>
<dbReference type="GO" id="GO:0003684">
    <property type="term" value="F:damaged DNA binding"/>
    <property type="evidence" value="ECO:0007669"/>
    <property type="project" value="InterPro"/>
</dbReference>
<evidence type="ECO:0000256" key="7">
    <source>
        <dbReference type="ARBA" id="ARBA00022741"/>
    </source>
</evidence>
<dbReference type="InterPro" id="IPR005160">
    <property type="entry name" value="Ku_C"/>
</dbReference>
<keyword evidence="8" id="KW-0227">DNA damage</keyword>
<dbReference type="InterPro" id="IPR006164">
    <property type="entry name" value="DNA_bd_Ku70/Ku80"/>
</dbReference>
<dbReference type="CDD" id="cd00788">
    <property type="entry name" value="KU70"/>
    <property type="match status" value="1"/>
</dbReference>
<keyword evidence="16" id="KW-0539">Nucleus</keyword>
<dbReference type="SMART" id="SM00559">
    <property type="entry name" value="Ku78"/>
    <property type="match status" value="1"/>
</dbReference>
<dbReference type="Pfam" id="PF02735">
    <property type="entry name" value="Ku"/>
    <property type="match status" value="1"/>
</dbReference>
<evidence type="ECO:0000256" key="6">
    <source>
        <dbReference type="ARBA" id="ARBA00022454"/>
    </source>
</evidence>
<proteinExistence type="inferred from homology"/>
<evidence type="ECO:0000256" key="3">
    <source>
        <dbReference type="ARBA" id="ARBA00005240"/>
    </source>
</evidence>
<evidence type="ECO:0000256" key="12">
    <source>
        <dbReference type="ARBA" id="ARBA00022895"/>
    </source>
</evidence>
<keyword evidence="7" id="KW-0547">Nucleotide-binding</keyword>
<dbReference type="Proteomes" id="UP001182556">
    <property type="component" value="Unassembled WGS sequence"/>
</dbReference>
<dbReference type="Gene3D" id="1.10.720.30">
    <property type="entry name" value="SAP domain"/>
    <property type="match status" value="1"/>
</dbReference>
<dbReference type="GO" id="GO:0000723">
    <property type="term" value="P:telomere maintenance"/>
    <property type="evidence" value="ECO:0007669"/>
    <property type="project" value="InterPro"/>
</dbReference>
<dbReference type="Pfam" id="PF03730">
    <property type="entry name" value="Ku_C"/>
    <property type="match status" value="1"/>
</dbReference>
<keyword evidence="10" id="KW-0347">Helicase</keyword>
<dbReference type="GO" id="GO:0003678">
    <property type="term" value="F:DNA helicase activity"/>
    <property type="evidence" value="ECO:0007669"/>
    <property type="project" value="UniProtKB-EC"/>
</dbReference>
<evidence type="ECO:0000256" key="17">
    <source>
        <dbReference type="ARBA" id="ARBA00031811"/>
    </source>
</evidence>
<keyword evidence="22" id="KW-1185">Reference proteome</keyword>
<dbReference type="GO" id="GO:0005524">
    <property type="term" value="F:ATP binding"/>
    <property type="evidence" value="ECO:0007669"/>
    <property type="project" value="UniProtKB-KW"/>
</dbReference>
<dbReference type="InterPro" id="IPR006165">
    <property type="entry name" value="Ku70"/>
</dbReference>
<dbReference type="AlphaFoldDB" id="A0AAD9FMM1"/>
<evidence type="ECO:0000256" key="4">
    <source>
        <dbReference type="ARBA" id="ARBA00012551"/>
    </source>
</evidence>
<keyword evidence="11" id="KW-0067">ATP-binding</keyword>
<gene>
    <name evidence="21" type="ORF">DB88DRAFT_497365</name>
</gene>
<dbReference type="EC" id="3.6.4.12" evidence="4"/>
<dbReference type="InterPro" id="IPR036361">
    <property type="entry name" value="SAP_dom_sf"/>
</dbReference>
<dbReference type="PANTHER" id="PTHR12604:SF2">
    <property type="entry name" value="X-RAY REPAIR CROSS-COMPLEMENTING PROTEIN 6"/>
    <property type="match status" value="1"/>
</dbReference>
<dbReference type="EMBL" id="JAODAN010000009">
    <property type="protein sequence ID" value="KAK1922154.1"/>
    <property type="molecule type" value="Genomic_DNA"/>
</dbReference>
<evidence type="ECO:0000256" key="2">
    <source>
        <dbReference type="ARBA" id="ARBA00004574"/>
    </source>
</evidence>
<dbReference type="GO" id="GO:0016787">
    <property type="term" value="F:hydrolase activity"/>
    <property type="evidence" value="ECO:0007669"/>
    <property type="project" value="UniProtKB-KW"/>
</dbReference>
<dbReference type="GO" id="GO:0006303">
    <property type="term" value="P:double-strand break repair via nonhomologous end joining"/>
    <property type="evidence" value="ECO:0007669"/>
    <property type="project" value="InterPro"/>
</dbReference>
<feature type="domain" description="Ku" evidence="20">
    <location>
        <begin position="419"/>
        <end position="562"/>
    </location>
</feature>
<protein>
    <recommendedName>
        <fullName evidence="5">ATP-dependent DNA helicase II subunit 1</fullName>
        <ecNumber evidence="4">3.6.4.12</ecNumber>
    </recommendedName>
    <alternativeName>
        <fullName evidence="17">ATP-dependent DNA helicase II subunit Ku70</fullName>
    </alternativeName>
</protein>
<evidence type="ECO:0000256" key="13">
    <source>
        <dbReference type="ARBA" id="ARBA00023125"/>
    </source>
</evidence>
<dbReference type="Gene3D" id="3.40.50.410">
    <property type="entry name" value="von Willebrand factor, type A domain"/>
    <property type="match status" value="1"/>
</dbReference>
<dbReference type="SUPFAM" id="SSF100939">
    <property type="entry name" value="SPOC domain-like"/>
    <property type="match status" value="1"/>
</dbReference>
<organism evidence="21 22">
    <name type="scientific">Papiliotrema laurentii</name>
    <name type="common">Cryptococcus laurentii</name>
    <dbReference type="NCBI Taxonomy" id="5418"/>
    <lineage>
        <taxon>Eukaryota</taxon>
        <taxon>Fungi</taxon>
        <taxon>Dikarya</taxon>
        <taxon>Basidiomycota</taxon>
        <taxon>Agaricomycotina</taxon>
        <taxon>Tremellomycetes</taxon>
        <taxon>Tremellales</taxon>
        <taxon>Rhynchogastremaceae</taxon>
        <taxon>Papiliotrema</taxon>
    </lineage>
</organism>